<feature type="compositionally biased region" description="Basic residues" evidence="1">
    <location>
        <begin position="77"/>
        <end position="88"/>
    </location>
</feature>
<dbReference type="PANTHER" id="PTHR22948">
    <property type="entry name" value="TUDOR DOMAIN CONTAINING PROTEIN"/>
    <property type="match status" value="1"/>
</dbReference>
<feature type="domain" description="Tudor" evidence="2">
    <location>
        <begin position="514"/>
        <end position="571"/>
    </location>
</feature>
<evidence type="ECO:0000256" key="1">
    <source>
        <dbReference type="SAM" id="MobiDB-lite"/>
    </source>
</evidence>
<proteinExistence type="predicted"/>
<keyword evidence="4" id="KW-1185">Reference proteome</keyword>
<feature type="non-terminal residue" evidence="3">
    <location>
        <position position="1"/>
    </location>
</feature>
<dbReference type="InterPro" id="IPR050621">
    <property type="entry name" value="Tudor_domain_containing"/>
</dbReference>
<dbReference type="InterPro" id="IPR002999">
    <property type="entry name" value="Tudor"/>
</dbReference>
<organism evidence="3 4">
    <name type="scientific">Allacma fusca</name>
    <dbReference type="NCBI Taxonomy" id="39272"/>
    <lineage>
        <taxon>Eukaryota</taxon>
        <taxon>Metazoa</taxon>
        <taxon>Ecdysozoa</taxon>
        <taxon>Arthropoda</taxon>
        <taxon>Hexapoda</taxon>
        <taxon>Collembola</taxon>
        <taxon>Symphypleona</taxon>
        <taxon>Sminthuridae</taxon>
        <taxon>Allacma</taxon>
    </lineage>
</organism>
<evidence type="ECO:0000313" key="4">
    <source>
        <dbReference type="Proteomes" id="UP000708208"/>
    </source>
</evidence>
<feature type="compositionally biased region" description="Polar residues" evidence="1">
    <location>
        <begin position="67"/>
        <end position="76"/>
    </location>
</feature>
<dbReference type="Pfam" id="PF00567">
    <property type="entry name" value="TUDOR"/>
    <property type="match status" value="2"/>
</dbReference>
<protein>
    <recommendedName>
        <fullName evidence="2">Tudor domain-containing protein</fullName>
    </recommendedName>
</protein>
<dbReference type="Proteomes" id="UP000708208">
    <property type="component" value="Unassembled WGS sequence"/>
</dbReference>
<dbReference type="OrthoDB" id="5800423at2759"/>
<gene>
    <name evidence="3" type="ORF">AFUS01_LOCUS43823</name>
</gene>
<accession>A0A8J2LL93</accession>
<dbReference type="PROSITE" id="PS50304">
    <property type="entry name" value="TUDOR"/>
    <property type="match status" value="1"/>
</dbReference>
<evidence type="ECO:0000259" key="2">
    <source>
        <dbReference type="PROSITE" id="PS50304"/>
    </source>
</evidence>
<sequence length="643" mass="72406">ADELMKDFKSLGCSVCQQLFGYQHRWDPRIILCCLSCVTITNNNVKIIQISPTCSLGKLNRGVKGNNWSSRQNCPRRSTKTKFGHKKSLRDSPFYVPPSKDQEKSLRDSPFYVPPSKDQEVPVIPQSIDEMEPPKALPRSGSSKENLCHVARQTSKESVVTSTPGTQLKTYRNSKEKQLGHEKFHKNPCSGISGIVTLVPPTKRVWAADEVLPSKSLVNRALCHVCHIWSNSKFTLMATVDEVNFIALHNALDSYCLAAPPLERIPLISEILFAPFDGRYYRGKVEKVKILAAEVTVTLIDRGSRVTAKISNCREPCTSIMKSHPMYGIVFESFLEEADSAVKLPMDVIKKLENGVIIEIKTMSKSQWTGNLYVNAGTQRWDKILRQYYFRAKDSSAGDGDTKEIGVQELEVEQPLFTEGHTLKGKPNNVGFSGNEQRSVTLNPFTTSRELFRNKRTIYNLRMSPNLYDGAFVLVNFRWNYRKLCISARLDNDGIENLTASIENYVKTAASLDRVPVVDEVVLAPYDGSYYRAIVKGTMGRAVHVEFLDYGDEARMLFSELIPLSAEIISHPIYSVTLISTDLPESLPFLNSPDLDEALLAGGYVKVEKMSRLIWQGQLQLMGTDLSWSELVWKVLEAYDLHK</sequence>
<dbReference type="EMBL" id="CAJVCH010570183">
    <property type="protein sequence ID" value="CAG7834304.1"/>
    <property type="molecule type" value="Genomic_DNA"/>
</dbReference>
<reference evidence="3" key="1">
    <citation type="submission" date="2021-06" db="EMBL/GenBank/DDBJ databases">
        <authorList>
            <person name="Hodson N. C."/>
            <person name="Mongue J. A."/>
            <person name="Jaron S. K."/>
        </authorList>
    </citation>
    <scope>NUCLEOTIDE SEQUENCE</scope>
</reference>
<dbReference type="PANTHER" id="PTHR22948:SF29">
    <property type="entry name" value="FI02030P-RELATED"/>
    <property type="match status" value="1"/>
</dbReference>
<name>A0A8J2LL93_9HEXA</name>
<comment type="caution">
    <text evidence="3">The sequence shown here is derived from an EMBL/GenBank/DDBJ whole genome shotgun (WGS) entry which is preliminary data.</text>
</comment>
<dbReference type="SMART" id="SM00333">
    <property type="entry name" value="TUDOR"/>
    <property type="match status" value="2"/>
</dbReference>
<evidence type="ECO:0000313" key="3">
    <source>
        <dbReference type="EMBL" id="CAG7834304.1"/>
    </source>
</evidence>
<feature type="region of interest" description="Disordered" evidence="1">
    <location>
        <begin position="67"/>
        <end position="119"/>
    </location>
</feature>
<dbReference type="AlphaFoldDB" id="A0A8J2LL93"/>